<dbReference type="InterPro" id="IPR056738">
    <property type="entry name" value="NfeD1b_N"/>
</dbReference>
<dbReference type="Proteomes" id="UP000032544">
    <property type="component" value="Unassembled WGS sequence"/>
</dbReference>
<dbReference type="InterPro" id="IPR012340">
    <property type="entry name" value="NA-bd_OB-fold"/>
</dbReference>
<dbReference type="Gene3D" id="2.40.50.140">
    <property type="entry name" value="Nucleic acid-binding proteins"/>
    <property type="match status" value="1"/>
</dbReference>
<dbReference type="GO" id="GO:0006508">
    <property type="term" value="P:proteolysis"/>
    <property type="evidence" value="ECO:0007669"/>
    <property type="project" value="UniProtKB-KW"/>
</dbReference>
<organism evidence="10 11">
    <name type="scientific">Draconibacterium sediminis</name>
    <dbReference type="NCBI Taxonomy" id="1544798"/>
    <lineage>
        <taxon>Bacteria</taxon>
        <taxon>Pseudomonadati</taxon>
        <taxon>Bacteroidota</taxon>
        <taxon>Bacteroidia</taxon>
        <taxon>Marinilabiliales</taxon>
        <taxon>Prolixibacteraceae</taxon>
        <taxon>Draconibacterium</taxon>
    </lineage>
</organism>
<keyword evidence="4 5" id="KW-0472">Membrane</keyword>
<keyword evidence="10" id="KW-0645">Protease</keyword>
<evidence type="ECO:0000256" key="6">
    <source>
        <dbReference type="SAM" id="SignalP"/>
    </source>
</evidence>
<keyword evidence="3 5" id="KW-1133">Transmembrane helix</keyword>
<dbReference type="PANTHER" id="PTHR33507">
    <property type="entry name" value="INNER MEMBRANE PROTEIN YBBJ"/>
    <property type="match status" value="1"/>
</dbReference>
<keyword evidence="10" id="KW-0378">Hydrolase</keyword>
<proteinExistence type="predicted"/>
<dbReference type="PANTHER" id="PTHR33507:SF3">
    <property type="entry name" value="INNER MEMBRANE PROTEIN YBBJ"/>
    <property type="match status" value="1"/>
</dbReference>
<dbReference type="PATRIC" id="fig|1544798.3.peg.1857"/>
<feature type="domain" description="NfeD-like C-terminal" evidence="7">
    <location>
        <begin position="410"/>
        <end position="462"/>
    </location>
</feature>
<feature type="signal peptide" evidence="6">
    <location>
        <begin position="1"/>
        <end position="20"/>
    </location>
</feature>
<feature type="domain" description="NfeD1b N-terminal" evidence="9">
    <location>
        <begin position="27"/>
        <end position="226"/>
    </location>
</feature>
<dbReference type="InterPro" id="IPR056739">
    <property type="entry name" value="NfeD_membrane"/>
</dbReference>
<dbReference type="Pfam" id="PF25145">
    <property type="entry name" value="NfeD1b_N"/>
    <property type="match status" value="1"/>
</dbReference>
<dbReference type="AlphaFoldDB" id="A0A0D8JI40"/>
<comment type="subcellular location">
    <subcellularLocation>
        <location evidence="1">Membrane</location>
        <topology evidence="1">Multi-pass membrane protein</topology>
    </subcellularLocation>
</comment>
<dbReference type="SUPFAM" id="SSF52096">
    <property type="entry name" value="ClpP/crotonase"/>
    <property type="match status" value="1"/>
</dbReference>
<reference evidence="10 11" key="1">
    <citation type="submission" date="2014-09" db="EMBL/GenBank/DDBJ databases">
        <title>Draft Genome Sequence of Draconibacterium sp. JN14CK-3.</title>
        <authorList>
            <person name="Dong C."/>
            <person name="Lai Q."/>
            <person name="Shao Z."/>
        </authorList>
    </citation>
    <scope>NUCLEOTIDE SEQUENCE [LARGE SCALE GENOMIC DNA]</scope>
    <source>
        <strain evidence="10 11">JN14CK-3</strain>
    </source>
</reference>
<dbReference type="InterPro" id="IPR052165">
    <property type="entry name" value="Membrane_assoc_protease"/>
</dbReference>
<feature type="transmembrane region" description="Helical" evidence="5">
    <location>
        <begin position="238"/>
        <end position="261"/>
    </location>
</feature>
<evidence type="ECO:0000259" key="7">
    <source>
        <dbReference type="Pfam" id="PF01957"/>
    </source>
</evidence>
<sequence length="466" mass="50726">MKLKNFWILLFVLATLAAFAQEANKKKVFLLNIKSEITPGTRRQVSQAFAEADSVKADVFLIHMNTYGGTVVDADSIRTRILQSKIPVYVFVDNNAASAGALISIACDGIYMRPGGSIGAATVVNQTGAAMPDKYQSYMRSTMRATAEAHGKDTTITASGDTIIDWFRDPRIAEAMVDERIFVEGVSDTGQVLTFTPSEAIKNGFCEGTAENVDEVLQQIGIDNYELFEYEPSFIEKIIGFLVHPMVSGLLIMAIVGGIYFEMQSPGIGFPLGIAILAALLYFMPLYLEGLAEHWEIALFIVGLILIAVEIFVIPGFGVAGALGILFVFVGLVLSLIDNVNFDFEGVEMEGVGKAIATVVIGVFSGFVLALYLGKRMFTAEHGMFKNFALNTVQHVNEGFVSVETRLFDLKGKKGIAQTVLRPGGKINIEGEVYDAVAITGFIDKDEKIVVARVEATQLYVELDEE</sequence>
<dbReference type="STRING" id="1544798.LH29_09250"/>
<dbReference type="CDD" id="cd07021">
    <property type="entry name" value="Clp_protease_NfeD_like"/>
    <property type="match status" value="1"/>
</dbReference>
<keyword evidence="11" id="KW-1185">Reference proteome</keyword>
<evidence type="ECO:0000313" key="10">
    <source>
        <dbReference type="EMBL" id="KJF45523.1"/>
    </source>
</evidence>
<dbReference type="GO" id="GO:0008233">
    <property type="term" value="F:peptidase activity"/>
    <property type="evidence" value="ECO:0007669"/>
    <property type="project" value="UniProtKB-KW"/>
</dbReference>
<evidence type="ECO:0000256" key="5">
    <source>
        <dbReference type="SAM" id="Phobius"/>
    </source>
</evidence>
<dbReference type="EMBL" id="JRHC01000001">
    <property type="protein sequence ID" value="KJF45523.1"/>
    <property type="molecule type" value="Genomic_DNA"/>
</dbReference>
<accession>A0A0D8JI40</accession>
<dbReference type="SUPFAM" id="SSF141322">
    <property type="entry name" value="NfeD domain-like"/>
    <property type="match status" value="1"/>
</dbReference>
<dbReference type="Pfam" id="PF24961">
    <property type="entry name" value="NfeD_membrane"/>
    <property type="match status" value="1"/>
</dbReference>
<evidence type="ECO:0000256" key="3">
    <source>
        <dbReference type="ARBA" id="ARBA00022989"/>
    </source>
</evidence>
<keyword evidence="2 5" id="KW-0812">Transmembrane</keyword>
<dbReference type="OrthoDB" id="9806253at2"/>
<comment type="caution">
    <text evidence="10">The sequence shown here is derived from an EMBL/GenBank/DDBJ whole genome shotgun (WGS) entry which is preliminary data.</text>
</comment>
<evidence type="ECO:0000256" key="1">
    <source>
        <dbReference type="ARBA" id="ARBA00004141"/>
    </source>
</evidence>
<dbReference type="RefSeq" id="WP_045029063.1">
    <property type="nucleotide sequence ID" value="NZ_JRHC01000001.1"/>
</dbReference>
<feature type="domain" description="NfeD integral membrane" evidence="8">
    <location>
        <begin position="247"/>
        <end position="369"/>
    </location>
</feature>
<protein>
    <submittedName>
        <fullName evidence="10">Serine protease</fullName>
    </submittedName>
</protein>
<evidence type="ECO:0000259" key="8">
    <source>
        <dbReference type="Pfam" id="PF24961"/>
    </source>
</evidence>
<evidence type="ECO:0000313" key="11">
    <source>
        <dbReference type="Proteomes" id="UP000032544"/>
    </source>
</evidence>
<feature type="chain" id="PRO_5002331403" evidence="6">
    <location>
        <begin position="21"/>
        <end position="466"/>
    </location>
</feature>
<dbReference type="Pfam" id="PF01957">
    <property type="entry name" value="NfeD"/>
    <property type="match status" value="1"/>
</dbReference>
<keyword evidence="6" id="KW-0732">Signal</keyword>
<evidence type="ECO:0000256" key="2">
    <source>
        <dbReference type="ARBA" id="ARBA00022692"/>
    </source>
</evidence>
<gene>
    <name evidence="10" type="ORF">LH29_09250</name>
</gene>
<dbReference type="InterPro" id="IPR002810">
    <property type="entry name" value="NfeD-like_C"/>
</dbReference>
<dbReference type="InterPro" id="IPR029045">
    <property type="entry name" value="ClpP/crotonase-like_dom_sf"/>
</dbReference>
<feature type="transmembrane region" description="Helical" evidence="5">
    <location>
        <begin position="320"/>
        <end position="337"/>
    </location>
</feature>
<feature type="transmembrane region" description="Helical" evidence="5">
    <location>
        <begin position="268"/>
        <end position="288"/>
    </location>
</feature>
<dbReference type="GO" id="GO:0005886">
    <property type="term" value="C:plasma membrane"/>
    <property type="evidence" value="ECO:0007669"/>
    <property type="project" value="TreeGrafter"/>
</dbReference>
<dbReference type="Gene3D" id="3.90.226.10">
    <property type="entry name" value="2-enoyl-CoA Hydratase, Chain A, domain 1"/>
    <property type="match status" value="1"/>
</dbReference>
<feature type="transmembrane region" description="Helical" evidence="5">
    <location>
        <begin position="294"/>
        <end position="313"/>
    </location>
</feature>
<feature type="transmembrane region" description="Helical" evidence="5">
    <location>
        <begin position="352"/>
        <end position="374"/>
    </location>
</feature>
<evidence type="ECO:0000259" key="9">
    <source>
        <dbReference type="Pfam" id="PF25145"/>
    </source>
</evidence>
<name>A0A0D8JI40_9BACT</name>
<evidence type="ECO:0000256" key="4">
    <source>
        <dbReference type="ARBA" id="ARBA00023136"/>
    </source>
</evidence>